<keyword evidence="2" id="KW-1185">Reference proteome</keyword>
<accession>A0ACB9MX02</accession>
<dbReference type="Proteomes" id="UP000828941">
    <property type="component" value="Chromosome 8"/>
</dbReference>
<gene>
    <name evidence="1" type="ORF">L6164_020937</name>
</gene>
<reference evidence="1 2" key="1">
    <citation type="journal article" date="2022" name="DNA Res.">
        <title>Chromosomal-level genome assembly of the orchid tree Bauhinia variegata (Leguminosae; Cercidoideae) supports the allotetraploid origin hypothesis of Bauhinia.</title>
        <authorList>
            <person name="Zhong Y."/>
            <person name="Chen Y."/>
            <person name="Zheng D."/>
            <person name="Pang J."/>
            <person name="Liu Y."/>
            <person name="Luo S."/>
            <person name="Meng S."/>
            <person name="Qian L."/>
            <person name="Wei D."/>
            <person name="Dai S."/>
            <person name="Zhou R."/>
        </authorList>
    </citation>
    <scope>NUCLEOTIDE SEQUENCE [LARGE SCALE GENOMIC DNA]</scope>
    <source>
        <strain evidence="1">BV-YZ2020</strain>
    </source>
</reference>
<organism evidence="1 2">
    <name type="scientific">Bauhinia variegata</name>
    <name type="common">Purple orchid tree</name>
    <name type="synonym">Phanera variegata</name>
    <dbReference type="NCBI Taxonomy" id="167791"/>
    <lineage>
        <taxon>Eukaryota</taxon>
        <taxon>Viridiplantae</taxon>
        <taxon>Streptophyta</taxon>
        <taxon>Embryophyta</taxon>
        <taxon>Tracheophyta</taxon>
        <taxon>Spermatophyta</taxon>
        <taxon>Magnoliopsida</taxon>
        <taxon>eudicotyledons</taxon>
        <taxon>Gunneridae</taxon>
        <taxon>Pentapetalae</taxon>
        <taxon>rosids</taxon>
        <taxon>fabids</taxon>
        <taxon>Fabales</taxon>
        <taxon>Fabaceae</taxon>
        <taxon>Cercidoideae</taxon>
        <taxon>Cercideae</taxon>
        <taxon>Bauhiniinae</taxon>
        <taxon>Bauhinia</taxon>
    </lineage>
</organism>
<protein>
    <submittedName>
        <fullName evidence="1">Uncharacterized protein</fullName>
    </submittedName>
</protein>
<proteinExistence type="predicted"/>
<sequence>MGNHIFSQKFKFTLCAAIEILLLCSVLGGSNETDQLALLDIKSKITDHPLGIMSSWNSSFHFCQWRGITCGKRHQRVTMLDLSSHSLQGSISAHLGNLTFLQFLHLYNNSFIGEIPPQIGNLHRLKVLDLYQNSLTGKIPANISGCSNLLVVSIGSNRLVGQVPLEFSTLTKLLIINIQLNNLTGEIPPFFGNFSDLEVLSITYNNFKGTIPDSVGQLKKLWFLAMGVNMLSGTVPPSIYNVSSMNSFTVEENKLHGTILSDLGNAFPSITNFNIGYNQFTGTIPASLSNASNLEIFTIANNGIGGKLPSLEKLQKLRWLSISINNLGTGSDGDLDFLNTVSNKTSLKLLAINSNNFGGSFPISITNFTSLSILTMDRNKLYGNIPAGIGNLVNLEMMYTDGNKFTGHIPEEIGKLKQLKKLDFEGNKLTGNIPSSLGNLTQLTHLYMHNNALSGAIPPTLGKCQSLLLLNLNRNNLSGSIPGEIMSIPSLSIYLGMSQNNLNGPLPVEVIDFSYNNLSGNIPEFLADFDSLMRLNLSFNDFVGMVPEKGIFKNSSAASVVGNKLCGGIAELQLSKCNFRNSRKGRLTLTSKLIIAASVTVCVALAMHILYFLYAKKIRVKPTSSSSVNSLLQVSYQSLLEATNKFSSTNLIGVGSFGSVYKGILEKEEKIVAIKVLNLVNPRASKSFQAECEALRNIRHRNLVKLITACSGVDYQGNDFKALVFEFMAYGSLEEWLHPIINHHNQAERCLSLLQRLNIAIDVASALEYLHHYCQTPIVHCDLKPSNVILDDKMVGHIGDFGLARFFHETSPNSAAPLSSTIGIKGTIGYTAPGLAKVEEVLDPFILEEIKRDMSRRDPNNQGNYEVEECLIAILEIGVACSDEFPSERMSIMDATAQLSAVKRKRLSGEN</sequence>
<comment type="caution">
    <text evidence="1">The sequence shown here is derived from an EMBL/GenBank/DDBJ whole genome shotgun (WGS) entry which is preliminary data.</text>
</comment>
<name>A0ACB9MX02_BAUVA</name>
<evidence type="ECO:0000313" key="2">
    <source>
        <dbReference type="Proteomes" id="UP000828941"/>
    </source>
</evidence>
<evidence type="ECO:0000313" key="1">
    <source>
        <dbReference type="EMBL" id="KAI4328598.1"/>
    </source>
</evidence>
<dbReference type="EMBL" id="CM039433">
    <property type="protein sequence ID" value="KAI4328598.1"/>
    <property type="molecule type" value="Genomic_DNA"/>
</dbReference>